<dbReference type="EMBL" id="SJSL01000008">
    <property type="protein sequence ID" value="TCC98087.1"/>
    <property type="molecule type" value="Genomic_DNA"/>
</dbReference>
<gene>
    <name evidence="9" type="ORF">EZ437_19300</name>
</gene>
<dbReference type="PROSITE" id="PS52016">
    <property type="entry name" value="TONB_DEPENDENT_REC_3"/>
    <property type="match status" value="1"/>
</dbReference>
<protein>
    <submittedName>
        <fullName evidence="9">TonB-dependent receptor</fullName>
    </submittedName>
</protein>
<dbReference type="NCBIfam" id="TIGR04056">
    <property type="entry name" value="OMP_RagA_SusC"/>
    <property type="match status" value="1"/>
</dbReference>
<dbReference type="InterPro" id="IPR037066">
    <property type="entry name" value="Plug_dom_sf"/>
</dbReference>
<dbReference type="InterPro" id="IPR012910">
    <property type="entry name" value="Plug_dom"/>
</dbReference>
<sequence>MIFMLFGISSSVYAQSTEQRIVTGVVADESGTTLPGAAVSVKGTKTAALTNAEGKYSIMVSSNASVLVFSYVGMTPREITVGSKDVVNADLVSSTSTLSDVVVIGYGTLRKSELTSSISSVSQKDLKNLPVAGIDQALQGKVAGVTIANNGGQPGGGVSVRIRGLTKVGDNNEPLYVIDGVPMGAKSTSLEQNFLGGGSGQTGQSVLATLNPADIETIDILKDASAQAIYGARGANGVVLINTKRGRANQGKISYDSYVGMAEIPKKLSVMNLRQNAEYMNSLVGEIRAVPGSGLDSIGEFRDPSLLGTGTDWQDEIYRRGFTQSHQLAFSGGSEKTQFYFSGGYLEQEGTLIKTGFERVTLRANVDHQATKWLKTGITTSLSRSDQQIGLSDGFDAVTSTVLYNSPATPVRDINGNFISQNVIGGSTFGNPNNPVALASLRDVTNQTSKVFGTVYADINIIDGLVLRSEGNFDFSLSSDKAFQPFVQNETTNAIILSPSRLREQRNNSLYWALKNYASYNKTFSKHNIGATLGHEAQRSKYDYINANRNDLVLNLPSLNAGDAGLTQGIGAGAGVWSMESVFARLNYTYDNRYAISGTVRRDGSSTFGDGQKWGTFPAVSASWTVSNESFLKDNKYLNYLKFRAGYGEVGGQDAGGANLYSANITLFGTAPFGAGGLPSNVANPFITWESIVTYNGGVDVTTWNKKLEFSLDVYKKVTTDMLLATQVEAFSGLGTAWNDIQTPRTNDGKMTNTGFDIGLTSYNIQKNDFSWKTNIVFSRYKNVLNSMNKPEATITGMFDEYGTKSLVTLSQQGRPFGAFYGYVTDGLFRSQEELNNGVDYGLSIAPGSLWLGDVRFKDLNGDNVVNDQDVTVIGNPNPDFTYGFTNTFSWKGIDLSVFLYGSQGGNIFNYSRRQTESLSSAYNNQLTTVLNRYSANNPDGDMPRYNQWHNNNSRISDRYIEDASYLRIQNVALGFSLPKSLINKVKVNNARFYLSVQNLYTFTNYSGYDPELGAMNNNVRFMNIDNGHYPVPRTFTLGTNIEF</sequence>
<keyword evidence="6 7" id="KW-0998">Cell outer membrane</keyword>
<dbReference type="InterPro" id="IPR036942">
    <property type="entry name" value="Beta-barrel_TonB_sf"/>
</dbReference>
<comment type="caution">
    <text evidence="9">The sequence shown here is derived from an EMBL/GenBank/DDBJ whole genome shotgun (WGS) entry which is preliminary data.</text>
</comment>
<accession>A0A4R0NEE9</accession>
<comment type="similarity">
    <text evidence="7">Belongs to the TonB-dependent receptor family.</text>
</comment>
<evidence type="ECO:0000256" key="6">
    <source>
        <dbReference type="ARBA" id="ARBA00023237"/>
    </source>
</evidence>
<feature type="domain" description="TonB-dependent receptor plug" evidence="8">
    <location>
        <begin position="111"/>
        <end position="238"/>
    </location>
</feature>
<reference evidence="9 10" key="1">
    <citation type="submission" date="2019-02" db="EMBL/GenBank/DDBJ databases">
        <title>Pedobacter sp. RP-1-14 sp. nov., isolated from Arctic soil.</title>
        <authorList>
            <person name="Dahal R.H."/>
        </authorList>
    </citation>
    <scope>NUCLEOTIDE SEQUENCE [LARGE SCALE GENOMIC DNA]</scope>
    <source>
        <strain evidence="9 10">RP-1-14</strain>
    </source>
</reference>
<organism evidence="9 10">
    <name type="scientific">Pedobacter psychroterrae</name>
    <dbReference type="NCBI Taxonomy" id="2530453"/>
    <lineage>
        <taxon>Bacteria</taxon>
        <taxon>Pseudomonadati</taxon>
        <taxon>Bacteroidota</taxon>
        <taxon>Sphingobacteriia</taxon>
        <taxon>Sphingobacteriales</taxon>
        <taxon>Sphingobacteriaceae</taxon>
        <taxon>Pedobacter</taxon>
    </lineage>
</organism>
<dbReference type="Proteomes" id="UP000293347">
    <property type="component" value="Unassembled WGS sequence"/>
</dbReference>
<comment type="subcellular location">
    <subcellularLocation>
        <location evidence="1 7">Cell outer membrane</location>
        <topology evidence="1 7">Multi-pass membrane protein</topology>
    </subcellularLocation>
</comment>
<dbReference type="OrthoDB" id="9768177at2"/>
<dbReference type="InterPro" id="IPR023996">
    <property type="entry name" value="TonB-dep_OMP_SusC/RagA"/>
</dbReference>
<evidence type="ECO:0000256" key="5">
    <source>
        <dbReference type="ARBA" id="ARBA00023136"/>
    </source>
</evidence>
<dbReference type="AlphaFoldDB" id="A0A4R0NEE9"/>
<evidence type="ECO:0000256" key="4">
    <source>
        <dbReference type="ARBA" id="ARBA00022692"/>
    </source>
</evidence>
<dbReference type="NCBIfam" id="TIGR04057">
    <property type="entry name" value="SusC_RagA_signa"/>
    <property type="match status" value="1"/>
</dbReference>
<evidence type="ECO:0000313" key="10">
    <source>
        <dbReference type="Proteomes" id="UP000293347"/>
    </source>
</evidence>
<keyword evidence="4 7" id="KW-0812">Transmembrane</keyword>
<evidence type="ECO:0000256" key="1">
    <source>
        <dbReference type="ARBA" id="ARBA00004571"/>
    </source>
</evidence>
<evidence type="ECO:0000256" key="7">
    <source>
        <dbReference type="PROSITE-ProRule" id="PRU01360"/>
    </source>
</evidence>
<name>A0A4R0NEE9_9SPHI</name>
<keyword evidence="5 7" id="KW-0472">Membrane</keyword>
<dbReference type="SUPFAM" id="SSF56935">
    <property type="entry name" value="Porins"/>
    <property type="match status" value="1"/>
</dbReference>
<keyword evidence="3 7" id="KW-1134">Transmembrane beta strand</keyword>
<dbReference type="Gene3D" id="2.170.130.10">
    <property type="entry name" value="TonB-dependent receptor, plug domain"/>
    <property type="match status" value="1"/>
</dbReference>
<evidence type="ECO:0000256" key="2">
    <source>
        <dbReference type="ARBA" id="ARBA00022448"/>
    </source>
</evidence>
<keyword evidence="2 7" id="KW-0813">Transport</keyword>
<dbReference type="Gene3D" id="2.40.170.20">
    <property type="entry name" value="TonB-dependent receptor, beta-barrel domain"/>
    <property type="match status" value="1"/>
</dbReference>
<dbReference type="InterPro" id="IPR008969">
    <property type="entry name" value="CarboxyPept-like_regulatory"/>
</dbReference>
<dbReference type="Pfam" id="PF13715">
    <property type="entry name" value="CarbopepD_reg_2"/>
    <property type="match status" value="1"/>
</dbReference>
<proteinExistence type="inferred from homology"/>
<evidence type="ECO:0000259" key="8">
    <source>
        <dbReference type="Pfam" id="PF07715"/>
    </source>
</evidence>
<dbReference type="GO" id="GO:0009279">
    <property type="term" value="C:cell outer membrane"/>
    <property type="evidence" value="ECO:0007669"/>
    <property type="project" value="UniProtKB-SubCell"/>
</dbReference>
<keyword evidence="10" id="KW-1185">Reference proteome</keyword>
<keyword evidence="9" id="KW-0675">Receptor</keyword>
<dbReference type="Pfam" id="PF07715">
    <property type="entry name" value="Plug"/>
    <property type="match status" value="1"/>
</dbReference>
<evidence type="ECO:0000313" key="9">
    <source>
        <dbReference type="EMBL" id="TCC98087.1"/>
    </source>
</evidence>
<evidence type="ECO:0000256" key="3">
    <source>
        <dbReference type="ARBA" id="ARBA00022452"/>
    </source>
</evidence>
<dbReference type="Gene3D" id="2.60.40.1120">
    <property type="entry name" value="Carboxypeptidase-like, regulatory domain"/>
    <property type="match status" value="1"/>
</dbReference>
<dbReference type="InterPro" id="IPR023997">
    <property type="entry name" value="TonB-dep_OMP_SusC/RagA_CS"/>
</dbReference>
<dbReference type="SUPFAM" id="SSF49464">
    <property type="entry name" value="Carboxypeptidase regulatory domain-like"/>
    <property type="match status" value="1"/>
</dbReference>
<dbReference type="InterPro" id="IPR039426">
    <property type="entry name" value="TonB-dep_rcpt-like"/>
</dbReference>